<evidence type="ECO:0000313" key="2">
    <source>
        <dbReference type="Proteomes" id="UP000204416"/>
    </source>
</evidence>
<keyword evidence="2" id="KW-1185">Reference proteome</keyword>
<gene>
    <name evidence="1" type="ORF">P12002S_0018</name>
</gene>
<dbReference type="GeneID" id="26622988"/>
<organism evidence="1 2">
    <name type="scientific">Polaribacter phage P12002S</name>
    <dbReference type="NCBI Taxonomy" id="1647387"/>
    <lineage>
        <taxon>Viruses</taxon>
        <taxon>Duplodnaviria</taxon>
        <taxon>Heunggongvirae</taxon>
        <taxon>Uroviricota</taxon>
        <taxon>Caudoviricetes</taxon>
        <taxon>Incheonvirus</taxon>
        <taxon>Incheonvirus P12002S</taxon>
    </lineage>
</organism>
<dbReference type="KEGG" id="vg:26622988"/>
<dbReference type="EMBL" id="KR136260">
    <property type="protein sequence ID" value="AKG94274.1"/>
    <property type="molecule type" value="Genomic_DNA"/>
</dbReference>
<dbReference type="RefSeq" id="YP_009195692.1">
    <property type="nucleotide sequence ID" value="NC_028763.1"/>
</dbReference>
<reference evidence="1 2" key="1">
    <citation type="journal article" date="2015" name="Stand. Genomic Sci.">
        <title>Complete genome sequences of bacteriophages P12002L and P12002S, two lytic phages that infect a marine Polaribacter strain.</title>
        <authorList>
            <person name="Kang I."/>
            <person name="Jang H."/>
            <person name="Cho J.-C."/>
        </authorList>
    </citation>
    <scope>NUCLEOTIDE SEQUENCE [LARGE SCALE GENOMIC DNA]</scope>
</reference>
<evidence type="ECO:0000313" key="1">
    <source>
        <dbReference type="EMBL" id="AKG94274.1"/>
    </source>
</evidence>
<name>A0A0F7IJN6_9CAUD</name>
<dbReference type="OrthoDB" id="30075at10239"/>
<protein>
    <submittedName>
        <fullName evidence="1">Uncharacterized protein</fullName>
    </submittedName>
</protein>
<dbReference type="Proteomes" id="UP000204416">
    <property type="component" value="Segment"/>
</dbReference>
<accession>A0A0F7IJN6</accession>
<sequence length="211" mass="24561">MISISEAKDILIKRIGWRDDKTVEGFVVSPENLETNSGRFFQDEHSAITLANIRDCQPLLNISTDDFNSYLENLKTQVAYQVLSNVFEKDKVSDRLFDLYPSAFDNAISLRMVIVVSELMMTTTRYNVTERFTKDFVGKLNYDIFREAPNKFAISVANYSHTLGIATRYGFEIKSVQRRFGSQRNRIRTITKGEVSNEFYDNIDRWNRYNN</sequence>
<proteinExistence type="predicted"/>